<dbReference type="OrthoDB" id="1748554at2759"/>
<protein>
    <submittedName>
        <fullName evidence="1">Uncharacterized protein</fullName>
    </submittedName>
</protein>
<proteinExistence type="predicted"/>
<gene>
    <name evidence="1" type="ORF">Acr_15g0000540</name>
</gene>
<sequence>MSPPQDSSWTMRRLFKLRQLGQPLIRHLVGNGRDTFLWLDNWHPVGPLYKKFGDRVVGNAGRSLLANVSDIICNGNWKWPNLQPNGAVEDSVLWTPATSGVSYVKIAWKAIRVSRVLRNRMSSLEIGGEQSAELASLP</sequence>
<organism evidence="1 2">
    <name type="scientific">Actinidia rufa</name>
    <dbReference type="NCBI Taxonomy" id="165716"/>
    <lineage>
        <taxon>Eukaryota</taxon>
        <taxon>Viridiplantae</taxon>
        <taxon>Streptophyta</taxon>
        <taxon>Embryophyta</taxon>
        <taxon>Tracheophyta</taxon>
        <taxon>Spermatophyta</taxon>
        <taxon>Magnoliopsida</taxon>
        <taxon>eudicotyledons</taxon>
        <taxon>Gunneridae</taxon>
        <taxon>Pentapetalae</taxon>
        <taxon>asterids</taxon>
        <taxon>Ericales</taxon>
        <taxon>Actinidiaceae</taxon>
        <taxon>Actinidia</taxon>
    </lineage>
</organism>
<dbReference type="Proteomes" id="UP000585474">
    <property type="component" value="Unassembled WGS sequence"/>
</dbReference>
<reference evidence="1 2" key="1">
    <citation type="submission" date="2019-07" db="EMBL/GenBank/DDBJ databases">
        <title>De Novo Assembly of kiwifruit Actinidia rufa.</title>
        <authorList>
            <person name="Sugita-Konishi S."/>
            <person name="Sato K."/>
            <person name="Mori E."/>
            <person name="Abe Y."/>
            <person name="Kisaki G."/>
            <person name="Hamano K."/>
            <person name="Suezawa K."/>
            <person name="Otani M."/>
            <person name="Fukuda T."/>
            <person name="Manabe T."/>
            <person name="Gomi K."/>
            <person name="Tabuchi M."/>
            <person name="Akimitsu K."/>
            <person name="Kataoka I."/>
        </authorList>
    </citation>
    <scope>NUCLEOTIDE SEQUENCE [LARGE SCALE GENOMIC DNA]</scope>
    <source>
        <strain evidence="2">cv. Fuchu</strain>
    </source>
</reference>
<keyword evidence="2" id="KW-1185">Reference proteome</keyword>
<evidence type="ECO:0000313" key="2">
    <source>
        <dbReference type="Proteomes" id="UP000585474"/>
    </source>
</evidence>
<dbReference type="AlphaFoldDB" id="A0A7J0FRZ2"/>
<dbReference type="EMBL" id="BJWL01000015">
    <property type="protein sequence ID" value="GFZ01445.1"/>
    <property type="molecule type" value="Genomic_DNA"/>
</dbReference>
<evidence type="ECO:0000313" key="1">
    <source>
        <dbReference type="EMBL" id="GFZ01445.1"/>
    </source>
</evidence>
<name>A0A7J0FRZ2_9ERIC</name>
<accession>A0A7J0FRZ2</accession>
<comment type="caution">
    <text evidence="1">The sequence shown here is derived from an EMBL/GenBank/DDBJ whole genome shotgun (WGS) entry which is preliminary data.</text>
</comment>